<name>A0A166AFT5_9HYPH</name>
<dbReference type="SUPFAM" id="SSF53756">
    <property type="entry name" value="UDP-Glycosyltransferase/glycogen phosphorylase"/>
    <property type="match status" value="1"/>
</dbReference>
<dbReference type="GO" id="GO:0016758">
    <property type="term" value="F:hexosyltransferase activity"/>
    <property type="evidence" value="ECO:0007669"/>
    <property type="project" value="InterPro"/>
</dbReference>
<dbReference type="EC" id="2.4.1.227" evidence="2"/>
<accession>A0A166AFT5</accession>
<keyword evidence="2" id="KW-0808">Transferase</keyword>
<evidence type="ECO:0000313" key="2">
    <source>
        <dbReference type="EMBL" id="KZL21011.1"/>
    </source>
</evidence>
<evidence type="ECO:0000259" key="1">
    <source>
        <dbReference type="Pfam" id="PF04101"/>
    </source>
</evidence>
<dbReference type="Gene3D" id="3.40.50.2000">
    <property type="entry name" value="Glycogen Phosphorylase B"/>
    <property type="match status" value="2"/>
</dbReference>
<dbReference type="OrthoDB" id="503443at2"/>
<dbReference type="PATRIC" id="fig|989403.3.peg.1080"/>
<feature type="domain" description="Glycosyl transferase family 28 C-terminal" evidence="1">
    <location>
        <begin position="217"/>
        <end position="353"/>
    </location>
</feature>
<keyword evidence="3" id="KW-1185">Reference proteome</keyword>
<dbReference type="PANTHER" id="PTHR21015">
    <property type="entry name" value="UDP-N-ACETYLGLUCOSAMINE--N-ACETYLMURAMYL-(PENTAPEPTIDE) PYROPHOSPHORYL-UNDECAPRENOL N-ACETYLGLUCOSAMINE TRANSFERASE 1"/>
    <property type="match status" value="1"/>
</dbReference>
<dbReference type="AlphaFoldDB" id="A0A166AFT5"/>
<reference evidence="2 3" key="1">
    <citation type="journal article" date="2016" name="Front. Microbiol.">
        <title>Comparative Genomic Analysis Reveals a Diverse Repertoire of Genes Involved in Prokaryote-Eukaryote Interactions within the Pseudovibrio Genus.</title>
        <authorList>
            <person name="Romano S."/>
            <person name="Fernandez-Guerra A."/>
            <person name="Reen F.J."/>
            <person name="Glockner F.O."/>
            <person name="Crowley S.P."/>
            <person name="O'Sullivan O."/>
            <person name="Cotter P.D."/>
            <person name="Adams C."/>
            <person name="Dobson A.D."/>
            <person name="O'Gara F."/>
        </authorList>
    </citation>
    <scope>NUCLEOTIDE SEQUENCE [LARGE SCALE GENOMIC DNA]</scope>
    <source>
        <strain evidence="2 3">Ad2</strain>
    </source>
</reference>
<dbReference type="Pfam" id="PF04101">
    <property type="entry name" value="Glyco_tran_28_C"/>
    <property type="match status" value="1"/>
</dbReference>
<dbReference type="STRING" id="989403.SAMN05421798_101398"/>
<organism evidence="2 3">
    <name type="scientific">Pseudovibrio axinellae</name>
    <dbReference type="NCBI Taxonomy" id="989403"/>
    <lineage>
        <taxon>Bacteria</taxon>
        <taxon>Pseudomonadati</taxon>
        <taxon>Pseudomonadota</taxon>
        <taxon>Alphaproteobacteria</taxon>
        <taxon>Hyphomicrobiales</taxon>
        <taxon>Stappiaceae</taxon>
        <taxon>Pseudovibrio</taxon>
    </lineage>
</organism>
<gene>
    <name evidence="2" type="primary">murG_2</name>
    <name evidence="2" type="ORF">PsAD2_01003</name>
</gene>
<proteinExistence type="predicted"/>
<dbReference type="EMBL" id="LMCB01000005">
    <property type="protein sequence ID" value="KZL21011.1"/>
    <property type="molecule type" value="Genomic_DNA"/>
</dbReference>
<keyword evidence="2" id="KW-0328">Glycosyltransferase</keyword>
<comment type="caution">
    <text evidence="2">The sequence shown here is derived from an EMBL/GenBank/DDBJ whole genome shotgun (WGS) entry which is preliminary data.</text>
</comment>
<evidence type="ECO:0000313" key="3">
    <source>
        <dbReference type="Proteomes" id="UP000076577"/>
    </source>
</evidence>
<dbReference type="InterPro" id="IPR007235">
    <property type="entry name" value="Glyco_trans_28_C"/>
</dbReference>
<protein>
    <submittedName>
        <fullName evidence="2">UDP-N-acetylglucosamine--N-acetylmuramyl-(Pentapeptide) pyrophosphoryl-undecaprenol N-acetylglucosamine transferase</fullName>
        <ecNumber evidence="2">2.4.1.227</ecNumber>
    </submittedName>
</protein>
<dbReference type="RefSeq" id="WP_068003188.1">
    <property type="nucleotide sequence ID" value="NZ_FOFM01000001.1"/>
</dbReference>
<dbReference type="Proteomes" id="UP000076577">
    <property type="component" value="Unassembled WGS sequence"/>
</dbReference>
<dbReference type="PANTHER" id="PTHR21015:SF22">
    <property type="entry name" value="GLYCOSYLTRANSFERASE"/>
    <property type="match status" value="1"/>
</dbReference>
<sequence>MKAFIHVQHLLGSGHIVRAVALGKALVRRGIAVTLATGNVIPETVDCEGMTVVKLPAVRAASAKFDALLDANGTLINEAWWEGRIAATLSAFSSQHFDLLITETYPFGRRMFSAEMTRLLEQASAEPKPPWVVCSVRDLLVRKDESWKEEWMASQALAFYDRILVHSDPQLITFEESFPYEHRVSSQIRYTGYISDDRATSTTSCDGKDEIIVSCGGGAVGSALLRAALSASNHMPANLSHKWRILVGQDIPEEEFGELSKSSSSQLIIERARKDFPALLRNAKLSISQAGYNTVVDILRAGIPSVLVPFAQEAETEQTQRSLSLMKHQRAVAVPEKVLNAKTLAQAAQKALSLPVANLHVALNGAEISAQVLAADLGIQTPTDHTLGIIWERNISRDL</sequence>